<comment type="similarity">
    <text evidence="2 6">Belongs to the UPF0677 family.</text>
</comment>
<name>A0ABV9Y9K0_9PSEU</name>
<comment type="function">
    <text evidence="1 6">Exhibits S-adenosyl-L-methionine-dependent methyltransferase activity.</text>
</comment>
<evidence type="ECO:0000256" key="6">
    <source>
        <dbReference type="RuleBase" id="RU362030"/>
    </source>
</evidence>
<reference evidence="8" key="1">
    <citation type="journal article" date="2019" name="Int. J. Syst. Evol. Microbiol.">
        <title>The Global Catalogue of Microorganisms (GCM) 10K type strain sequencing project: providing services to taxonomists for standard genome sequencing and annotation.</title>
        <authorList>
            <consortium name="The Broad Institute Genomics Platform"/>
            <consortium name="The Broad Institute Genome Sequencing Center for Infectious Disease"/>
            <person name="Wu L."/>
            <person name="Ma J."/>
        </authorList>
    </citation>
    <scope>NUCLEOTIDE SEQUENCE [LARGE SCALE GENOMIC DNA]</scope>
    <source>
        <strain evidence="8">KCTC 12848</strain>
    </source>
</reference>
<keyword evidence="3 6" id="KW-0489">Methyltransferase</keyword>
<gene>
    <name evidence="7" type="ORF">ACFPFM_33440</name>
</gene>
<evidence type="ECO:0000256" key="1">
    <source>
        <dbReference type="ARBA" id="ARBA00003907"/>
    </source>
</evidence>
<evidence type="ECO:0000256" key="4">
    <source>
        <dbReference type="ARBA" id="ARBA00022679"/>
    </source>
</evidence>
<dbReference type="SUPFAM" id="SSF53335">
    <property type="entry name" value="S-adenosyl-L-methionine-dependent methyltransferases"/>
    <property type="match status" value="1"/>
</dbReference>
<dbReference type="GO" id="GO:0032259">
    <property type="term" value="P:methylation"/>
    <property type="evidence" value="ECO:0007669"/>
    <property type="project" value="UniProtKB-KW"/>
</dbReference>
<dbReference type="GO" id="GO:0008168">
    <property type="term" value="F:methyltransferase activity"/>
    <property type="evidence" value="ECO:0007669"/>
    <property type="project" value="UniProtKB-KW"/>
</dbReference>
<accession>A0ABV9Y9K0</accession>
<dbReference type="InterPro" id="IPR011610">
    <property type="entry name" value="SAM_mthyl_Trfase_ML2640-like"/>
</dbReference>
<protein>
    <recommendedName>
        <fullName evidence="6">S-adenosyl-L-methionine-dependent methyltransferase</fullName>
        <ecNumber evidence="6">2.1.1.-</ecNumber>
    </recommendedName>
</protein>
<dbReference type="InterPro" id="IPR007213">
    <property type="entry name" value="Ppm1/Ppm2/Tcmp"/>
</dbReference>
<organism evidence="7 8">
    <name type="scientific">Saccharothrix xinjiangensis</name>
    <dbReference type="NCBI Taxonomy" id="204798"/>
    <lineage>
        <taxon>Bacteria</taxon>
        <taxon>Bacillati</taxon>
        <taxon>Actinomycetota</taxon>
        <taxon>Actinomycetes</taxon>
        <taxon>Pseudonocardiales</taxon>
        <taxon>Pseudonocardiaceae</taxon>
        <taxon>Saccharothrix</taxon>
    </lineage>
</organism>
<dbReference type="PANTHER" id="PTHR43619">
    <property type="entry name" value="S-ADENOSYL-L-METHIONINE-DEPENDENT METHYLTRANSFERASE YKTD-RELATED"/>
    <property type="match status" value="1"/>
</dbReference>
<proteinExistence type="inferred from homology"/>
<evidence type="ECO:0000256" key="5">
    <source>
        <dbReference type="ARBA" id="ARBA00022691"/>
    </source>
</evidence>
<sequence length="308" mass="33247">MFEARSDWTTSGVAGLSAVVNCAARAVESTRAEPLIDDPLAALFVERVRVPAVLPTSVREVERSGAAGAMVASRFGGVRARVVDDFLLAANADGISQVVVFSPGFCTRAYRLGWGAGVDLYEVEQPELLDVKEAVLRESGAVPRARRHGVRVDPRREEWGSALLGAGFDVSRPVAWVAEGILLYLSARGEEQLFTSIRELSAPGSRLVMQYMPAELIRWFAGNSALTDTSATLGEDIGSANWNTEPRLSAPDRLRREGWEVRIDSTVERALALGVPIHEEFSDTGNDAGIEFPEVDEPDGFLFGTSAG</sequence>
<dbReference type="EC" id="2.1.1.-" evidence="6"/>
<keyword evidence="4 7" id="KW-0808">Transferase</keyword>
<dbReference type="EMBL" id="JBHSJB010000033">
    <property type="protein sequence ID" value="MFC5058641.1"/>
    <property type="molecule type" value="Genomic_DNA"/>
</dbReference>
<comment type="caution">
    <text evidence="7">The sequence shown here is derived from an EMBL/GenBank/DDBJ whole genome shotgun (WGS) entry which is preliminary data.</text>
</comment>
<dbReference type="PANTHER" id="PTHR43619:SF2">
    <property type="entry name" value="S-ADENOSYL-L-METHIONINE-DEPENDENT METHYLTRANSFERASES SUPERFAMILY PROTEIN"/>
    <property type="match status" value="1"/>
</dbReference>
<dbReference type="RefSeq" id="WP_344038821.1">
    <property type="nucleotide sequence ID" value="NZ_BAAAKE010000013.1"/>
</dbReference>
<evidence type="ECO:0000313" key="7">
    <source>
        <dbReference type="EMBL" id="MFC5058641.1"/>
    </source>
</evidence>
<dbReference type="Proteomes" id="UP001595833">
    <property type="component" value="Unassembled WGS sequence"/>
</dbReference>
<dbReference type="InterPro" id="IPR029063">
    <property type="entry name" value="SAM-dependent_MTases_sf"/>
</dbReference>
<dbReference type="Gene3D" id="3.40.50.150">
    <property type="entry name" value="Vaccinia Virus protein VP39"/>
    <property type="match status" value="1"/>
</dbReference>
<evidence type="ECO:0000313" key="8">
    <source>
        <dbReference type="Proteomes" id="UP001595833"/>
    </source>
</evidence>
<evidence type="ECO:0000256" key="3">
    <source>
        <dbReference type="ARBA" id="ARBA00022603"/>
    </source>
</evidence>
<dbReference type="NCBIfam" id="TIGR00027">
    <property type="entry name" value="mthyl_TIGR00027"/>
    <property type="match status" value="1"/>
</dbReference>
<keyword evidence="5 6" id="KW-0949">S-adenosyl-L-methionine</keyword>
<dbReference type="Pfam" id="PF04072">
    <property type="entry name" value="LCM"/>
    <property type="match status" value="1"/>
</dbReference>
<evidence type="ECO:0000256" key="2">
    <source>
        <dbReference type="ARBA" id="ARBA00008138"/>
    </source>
</evidence>
<keyword evidence="8" id="KW-1185">Reference proteome</keyword>